<feature type="transmembrane region" description="Helical" evidence="9">
    <location>
        <begin position="190"/>
        <end position="209"/>
    </location>
</feature>
<dbReference type="OrthoDB" id="504708at2759"/>
<keyword evidence="3" id="KW-0633">Potassium transport</keyword>
<feature type="transmembrane region" description="Helical" evidence="9">
    <location>
        <begin position="471"/>
        <end position="492"/>
    </location>
</feature>
<dbReference type="InterPro" id="IPR053952">
    <property type="entry name" value="K_trans_C"/>
</dbReference>
<comment type="caution">
    <text evidence="12">The sequence shown here is derived from an EMBL/GenBank/DDBJ whole genome shotgun (WGS) entry which is preliminary data.</text>
</comment>
<feature type="transmembrane region" description="Helical" evidence="9">
    <location>
        <begin position="21"/>
        <end position="39"/>
    </location>
</feature>
<dbReference type="Pfam" id="PF02705">
    <property type="entry name" value="K_trans"/>
    <property type="match status" value="1"/>
</dbReference>
<evidence type="ECO:0000256" key="7">
    <source>
        <dbReference type="ARBA" id="ARBA00023065"/>
    </source>
</evidence>
<dbReference type="OMA" id="CEAMFAN"/>
<dbReference type="GO" id="GO:0015079">
    <property type="term" value="F:potassium ion transmembrane transporter activity"/>
    <property type="evidence" value="ECO:0007669"/>
    <property type="project" value="InterPro"/>
</dbReference>
<feature type="transmembrane region" description="Helical" evidence="9">
    <location>
        <begin position="444"/>
        <end position="465"/>
    </location>
</feature>
<keyword evidence="6 9" id="KW-1133">Transmembrane helix</keyword>
<dbReference type="HOGENOM" id="CLU_008142_4_0_1"/>
<name>G4TU36_SERID</name>
<evidence type="ECO:0000256" key="2">
    <source>
        <dbReference type="ARBA" id="ARBA00022448"/>
    </source>
</evidence>
<evidence type="ECO:0000256" key="1">
    <source>
        <dbReference type="ARBA" id="ARBA00004141"/>
    </source>
</evidence>
<evidence type="ECO:0000256" key="8">
    <source>
        <dbReference type="ARBA" id="ARBA00023136"/>
    </source>
</evidence>
<feature type="transmembrane region" description="Helical" evidence="9">
    <location>
        <begin position="221"/>
        <end position="242"/>
    </location>
</feature>
<protein>
    <submittedName>
        <fullName evidence="12">Related to HAK-1 potassium transporter</fullName>
    </submittedName>
</protein>
<dbReference type="PANTHER" id="PTHR30540">
    <property type="entry name" value="OSMOTIC STRESS POTASSIUM TRANSPORTER"/>
    <property type="match status" value="1"/>
</dbReference>
<evidence type="ECO:0000256" key="9">
    <source>
        <dbReference type="SAM" id="Phobius"/>
    </source>
</evidence>
<feature type="domain" description="K+ potassium transporter C-terminal" evidence="11">
    <location>
        <begin position="592"/>
        <end position="768"/>
    </location>
</feature>
<evidence type="ECO:0000256" key="6">
    <source>
        <dbReference type="ARBA" id="ARBA00022989"/>
    </source>
</evidence>
<gene>
    <name evidence="12" type="ORF">PIIN_08798</name>
</gene>
<feature type="transmembrane region" description="Helical" evidence="9">
    <location>
        <begin position="413"/>
        <end position="432"/>
    </location>
</feature>
<keyword evidence="13" id="KW-1185">Reference proteome</keyword>
<organism evidence="12 13">
    <name type="scientific">Serendipita indica (strain DSM 11827)</name>
    <name type="common">Root endophyte fungus</name>
    <name type="synonym">Piriformospora indica</name>
    <dbReference type="NCBI Taxonomy" id="1109443"/>
    <lineage>
        <taxon>Eukaryota</taxon>
        <taxon>Fungi</taxon>
        <taxon>Dikarya</taxon>
        <taxon>Basidiomycota</taxon>
        <taxon>Agaricomycotina</taxon>
        <taxon>Agaricomycetes</taxon>
        <taxon>Sebacinales</taxon>
        <taxon>Serendipitaceae</taxon>
        <taxon>Serendipita</taxon>
    </lineage>
</organism>
<dbReference type="InterPro" id="IPR053951">
    <property type="entry name" value="K_trans_N"/>
</dbReference>
<accession>G4TU36</accession>
<evidence type="ECO:0000313" key="13">
    <source>
        <dbReference type="Proteomes" id="UP000007148"/>
    </source>
</evidence>
<sequence length="768" mass="85132">MSPQHLHWDIEEKGQRRALTVHGTALLALSFQTLGIIYSDIGTSPLYVLNGIFPSSQPAPNEQDIVGAISAIVWSLTLLPLLKYVVLGLRFGTQEGEGGTFALFHGIFPPKAIDWDEDRTLTAEFGLKTPSTSTSSSIRNALDRFKWVLLAWSLFGTALTFADGMLTPAVSVTSAVSGIALVAPKLNDNIGPISIAIIVALFLIQRFGTAKVSAVFSPVTAVWLTLLLTTGIYNVTSYPAIFRAFDPSRAVLWFVRTKEYDNLSGVLLAVTGCEAMFANLGQFNRQSIQISFAFVTYPALILAYLGQGARLVKDGEDVIQNVFYASIPGGAGKPLYWIMYVFAILATLVASQATITATFSLFQQVINLRSLPPVRMRYTSETVQGQIYIPSVNWVLCVGTVIFVLIFKDLAKLTYAYGFAVATVMLVTTTLITIQIPVVKKLPWIVGVAWLLFFGFFDGLFWGAALRKVPHGAWVPLLIGCILTAFMVFWTWAKGLEDKFDGANRRSLRHFISKEITEKINYSPVVRRLVLGSVTPQAEDTIVETPNEDAGISTAVNTQLQANLDSEPHFLEETKLYLSVGDRKTLLPRMSTMAIFHKLSSGKGVPHTFSGFLEQWPALPRVVIFLSVRIMPIAHVPTENQYRVTKVRSLPGFYGATYMLGFRDKFSVDTHALLELILSLELRATDSKKHADEIVEEIKEAAKTVTHVVPHYHVMARKIIIWGAPVVNWIRKWLIEDIYRSVAYVFPETATWKMKADDIIHVGVTAEI</sequence>
<keyword evidence="4 9" id="KW-0812">Transmembrane</keyword>
<dbReference type="InterPro" id="IPR003855">
    <property type="entry name" value="K+_transporter"/>
</dbReference>
<dbReference type="EMBL" id="CAFZ01000360">
    <property type="protein sequence ID" value="CCA74829.1"/>
    <property type="molecule type" value="Genomic_DNA"/>
</dbReference>
<keyword evidence="8 9" id="KW-0472">Membrane</keyword>
<evidence type="ECO:0000256" key="4">
    <source>
        <dbReference type="ARBA" id="ARBA00022692"/>
    </source>
</evidence>
<keyword evidence="2" id="KW-0813">Transport</keyword>
<feature type="transmembrane region" description="Helical" evidence="9">
    <location>
        <begin position="65"/>
        <end position="86"/>
    </location>
</feature>
<feature type="transmembrane region" description="Helical" evidence="9">
    <location>
        <begin position="288"/>
        <end position="306"/>
    </location>
</feature>
<dbReference type="STRING" id="1109443.G4TU36"/>
<dbReference type="InParanoid" id="G4TU36"/>
<comment type="subcellular location">
    <subcellularLocation>
        <location evidence="1">Membrane</location>
        <topology evidence="1">Multi-pass membrane protein</topology>
    </subcellularLocation>
</comment>
<feature type="transmembrane region" description="Helical" evidence="9">
    <location>
        <begin position="387"/>
        <end position="407"/>
    </location>
</feature>
<dbReference type="Pfam" id="PF22776">
    <property type="entry name" value="K_trans_C"/>
    <property type="match status" value="1"/>
</dbReference>
<keyword evidence="5" id="KW-0630">Potassium</keyword>
<keyword evidence="7" id="KW-0406">Ion transport</keyword>
<feature type="domain" description="K+ potassium transporter integral membrane" evidence="10">
    <location>
        <begin position="30"/>
        <end position="513"/>
    </location>
</feature>
<dbReference type="AlphaFoldDB" id="G4TU36"/>
<reference evidence="12 13" key="1">
    <citation type="journal article" date="2011" name="PLoS Pathog.">
        <title>Endophytic Life Strategies Decoded by Genome and Transcriptome Analyses of the Mutualistic Root Symbiont Piriformospora indica.</title>
        <authorList>
            <person name="Zuccaro A."/>
            <person name="Lahrmann U."/>
            <person name="Guldener U."/>
            <person name="Langen G."/>
            <person name="Pfiffi S."/>
            <person name="Biedenkopf D."/>
            <person name="Wong P."/>
            <person name="Samans B."/>
            <person name="Grimm C."/>
            <person name="Basiewicz M."/>
            <person name="Murat C."/>
            <person name="Martin F."/>
            <person name="Kogel K.H."/>
        </authorList>
    </citation>
    <scope>NUCLEOTIDE SEQUENCE [LARGE SCALE GENOMIC DNA]</scope>
    <source>
        <strain evidence="12 13">DSM 11827</strain>
    </source>
</reference>
<evidence type="ECO:0000256" key="5">
    <source>
        <dbReference type="ARBA" id="ARBA00022958"/>
    </source>
</evidence>
<evidence type="ECO:0000259" key="10">
    <source>
        <dbReference type="Pfam" id="PF02705"/>
    </source>
</evidence>
<evidence type="ECO:0000256" key="3">
    <source>
        <dbReference type="ARBA" id="ARBA00022538"/>
    </source>
</evidence>
<feature type="transmembrane region" description="Helical" evidence="9">
    <location>
        <begin position="147"/>
        <end position="170"/>
    </location>
</feature>
<evidence type="ECO:0000313" key="12">
    <source>
        <dbReference type="EMBL" id="CCA74829.1"/>
    </source>
</evidence>
<feature type="transmembrane region" description="Helical" evidence="9">
    <location>
        <begin position="337"/>
        <end position="366"/>
    </location>
</feature>
<dbReference type="Proteomes" id="UP000007148">
    <property type="component" value="Unassembled WGS sequence"/>
</dbReference>
<proteinExistence type="predicted"/>
<dbReference type="GO" id="GO:0016020">
    <property type="term" value="C:membrane"/>
    <property type="evidence" value="ECO:0007669"/>
    <property type="project" value="UniProtKB-SubCell"/>
</dbReference>
<evidence type="ECO:0000259" key="11">
    <source>
        <dbReference type="Pfam" id="PF22776"/>
    </source>
</evidence>
<dbReference type="eggNOG" id="ENOG502QPSA">
    <property type="taxonomic scope" value="Eukaryota"/>
</dbReference>
<dbReference type="PANTHER" id="PTHR30540:SF83">
    <property type="entry name" value="K+ POTASSIUM TRANSPORTER"/>
    <property type="match status" value="1"/>
</dbReference>